<dbReference type="InterPro" id="IPR001296">
    <property type="entry name" value="Glyco_trans_1"/>
</dbReference>
<organism evidence="2 3">
    <name type="scientific">Methanobacterium subterraneum</name>
    <dbReference type="NCBI Taxonomy" id="59277"/>
    <lineage>
        <taxon>Archaea</taxon>
        <taxon>Methanobacteriati</taxon>
        <taxon>Methanobacteriota</taxon>
        <taxon>Methanomada group</taxon>
        <taxon>Methanobacteria</taxon>
        <taxon>Methanobacteriales</taxon>
        <taxon>Methanobacteriaceae</taxon>
        <taxon>Methanobacterium</taxon>
    </lineage>
</organism>
<protein>
    <recommendedName>
        <fullName evidence="1">Glycosyl transferase family 1 domain-containing protein</fullName>
    </recommendedName>
</protein>
<evidence type="ECO:0000313" key="2">
    <source>
        <dbReference type="EMBL" id="AUB56460.1"/>
    </source>
</evidence>
<name>A0A2H4VEI7_9EURY</name>
<dbReference type="AlphaFoldDB" id="A0A2H4VEI7"/>
<gene>
    <name evidence="2" type="ORF">BK007_10850</name>
</gene>
<evidence type="ECO:0000259" key="1">
    <source>
        <dbReference type="Pfam" id="PF00534"/>
    </source>
</evidence>
<dbReference type="Gene3D" id="3.40.50.2000">
    <property type="entry name" value="Glycogen Phosphorylase B"/>
    <property type="match status" value="2"/>
</dbReference>
<proteinExistence type="predicted"/>
<dbReference type="RefSeq" id="WP_100906439.1">
    <property type="nucleotide sequence ID" value="NZ_CP017766.1"/>
</dbReference>
<dbReference type="EMBL" id="CP017766">
    <property type="protein sequence ID" value="AUB56460.1"/>
    <property type="molecule type" value="Genomic_DNA"/>
</dbReference>
<dbReference type="CDD" id="cd03801">
    <property type="entry name" value="GT4_PimA-like"/>
    <property type="match status" value="1"/>
</dbReference>
<feature type="domain" description="Glycosyl transferase family 1" evidence="1">
    <location>
        <begin position="191"/>
        <end position="351"/>
    </location>
</feature>
<dbReference type="GO" id="GO:0016757">
    <property type="term" value="F:glycosyltransferase activity"/>
    <property type="evidence" value="ECO:0007669"/>
    <property type="project" value="InterPro"/>
</dbReference>
<dbReference type="SUPFAM" id="SSF53756">
    <property type="entry name" value="UDP-Glycosyltransferase/glycogen phosphorylase"/>
    <property type="match status" value="1"/>
</dbReference>
<accession>A0A2H4VEI7</accession>
<dbReference type="GeneID" id="35124433"/>
<dbReference type="Pfam" id="PF00534">
    <property type="entry name" value="Glycos_transf_1"/>
    <property type="match status" value="1"/>
</dbReference>
<reference evidence="2 3" key="1">
    <citation type="submission" date="2016-10" db="EMBL/GenBank/DDBJ databases">
        <title>Comparative genomics between deep and shallow subseafloor isolates.</title>
        <authorList>
            <person name="Ishii S."/>
            <person name="Miller J.R."/>
            <person name="Sutton G."/>
            <person name="Suzuki S."/>
            <person name="Methe B."/>
            <person name="Inagaki F."/>
            <person name="Imachi H."/>
        </authorList>
    </citation>
    <scope>NUCLEOTIDE SEQUENCE [LARGE SCALE GENOMIC DNA]</scope>
    <source>
        <strain evidence="2 3">MO-MB1</strain>
    </source>
</reference>
<evidence type="ECO:0000313" key="3">
    <source>
        <dbReference type="Proteomes" id="UP000232806"/>
    </source>
</evidence>
<sequence length="375" mass="43654">MKSSKKKYLCIFPKLMNFHLIKDVGLLPYTMGKSFNYDAAILTYNNDNYDYLKEELNSEYLKLIFLNKKFKTETRDVLCYLIKNSRKIDVLQSFHLHDTLGIFSYFLIYKLLNPKGKTYVKLDADDLITSLLINKKGVSGFLQKITIKHLIDCISVESSKQYKKLIETGTISPNKLIHIPNGIYINYTTKMPEKKNYILTVGNIGTRAKATEVLLEAFSKIEKLDDWKLILIGSVEKSFEEEYIKKYFIKNPHLNDKVIFKGYVSERDEIYKFYSQSKIFCFPSRSESFGIALIEAAYFGNYIVTTDVGGAKDLLKIIDYGELIKMEDSGFLAERLQKLILNRGKLEKNPKKLMKEVKENYNWPNLCKKIYKMIN</sequence>
<dbReference type="PANTHER" id="PTHR12526">
    <property type="entry name" value="GLYCOSYLTRANSFERASE"/>
    <property type="match status" value="1"/>
</dbReference>
<dbReference type="Proteomes" id="UP000232806">
    <property type="component" value="Chromosome"/>
</dbReference>
<dbReference type="OrthoDB" id="132546at2157"/>